<dbReference type="Proteomes" id="UP000673375">
    <property type="component" value="Unassembled WGS sequence"/>
</dbReference>
<dbReference type="InterPro" id="IPR004843">
    <property type="entry name" value="Calcineurin-like_PHP"/>
</dbReference>
<dbReference type="RefSeq" id="WP_209556182.1">
    <property type="nucleotide sequence ID" value="NZ_JAEDXU010000001.1"/>
</dbReference>
<dbReference type="SUPFAM" id="SSF56300">
    <property type="entry name" value="Metallo-dependent phosphatases"/>
    <property type="match status" value="2"/>
</dbReference>
<dbReference type="InterPro" id="IPR029052">
    <property type="entry name" value="Metallo-depent_PP-like"/>
</dbReference>
<dbReference type="Pfam" id="PF00149">
    <property type="entry name" value="Metallophos"/>
    <property type="match status" value="1"/>
</dbReference>
<evidence type="ECO:0000259" key="3">
    <source>
        <dbReference type="Pfam" id="PF16656"/>
    </source>
</evidence>
<dbReference type="EMBL" id="JAEDXU010000001">
    <property type="protein sequence ID" value="MBP1045420.1"/>
    <property type="molecule type" value="Genomic_DNA"/>
</dbReference>
<evidence type="ECO:0000313" key="4">
    <source>
        <dbReference type="EMBL" id="MBP1045420.1"/>
    </source>
</evidence>
<keyword evidence="1" id="KW-0732">Signal</keyword>
<feature type="domain" description="Calcineurin-like phosphoesterase" evidence="2">
    <location>
        <begin position="545"/>
        <end position="735"/>
    </location>
</feature>
<dbReference type="Pfam" id="PF16656">
    <property type="entry name" value="Pur_ac_phosph_N"/>
    <property type="match status" value="2"/>
</dbReference>
<feature type="domain" description="Purple acid phosphatase N-terminal" evidence="3">
    <location>
        <begin position="435"/>
        <end position="536"/>
    </location>
</feature>
<dbReference type="Gene3D" id="3.60.21.10">
    <property type="match status" value="2"/>
</dbReference>
<feature type="domain" description="Purple acid phosphatase N-terminal" evidence="3">
    <location>
        <begin position="35"/>
        <end position="127"/>
    </location>
</feature>
<dbReference type="PANTHER" id="PTHR45867:SF3">
    <property type="entry name" value="ACID PHOSPHATASE TYPE 7"/>
    <property type="match status" value="1"/>
</dbReference>
<proteinExistence type="predicted"/>
<name>A0ABS4CFL2_9ENTE</name>
<dbReference type="InterPro" id="IPR015914">
    <property type="entry name" value="PAPs_N"/>
</dbReference>
<evidence type="ECO:0000259" key="2">
    <source>
        <dbReference type="Pfam" id="PF00149"/>
    </source>
</evidence>
<comment type="caution">
    <text evidence="4">The sequence shown here is derived from an EMBL/GenBank/DDBJ whole genome shotgun (WGS) entry which is preliminary data.</text>
</comment>
<organism evidence="4 5">
    <name type="scientific">Enterococcus larvae</name>
    <dbReference type="NCBI Taxonomy" id="2794352"/>
    <lineage>
        <taxon>Bacteria</taxon>
        <taxon>Bacillati</taxon>
        <taxon>Bacillota</taxon>
        <taxon>Bacilli</taxon>
        <taxon>Lactobacillales</taxon>
        <taxon>Enterococcaceae</taxon>
        <taxon>Enterococcus</taxon>
    </lineage>
</organism>
<dbReference type="PANTHER" id="PTHR45867">
    <property type="entry name" value="PURPLE ACID PHOSPHATASE"/>
    <property type="match status" value="1"/>
</dbReference>
<dbReference type="SUPFAM" id="SSF49363">
    <property type="entry name" value="Purple acid phosphatase, N-terminal domain"/>
    <property type="match status" value="2"/>
</dbReference>
<reference evidence="4 5" key="1">
    <citation type="submission" date="2020-12" db="EMBL/GenBank/DDBJ databases">
        <title>Vagococcus allomyrinae sp. nov. and Enterococcus lavae sp. nov., isolated from the larvae of Allomyrina dichotoma.</title>
        <authorList>
            <person name="Lee S.D."/>
        </authorList>
    </citation>
    <scope>NUCLEOTIDE SEQUENCE [LARGE SCALE GENOMIC DNA]</scope>
    <source>
        <strain evidence="4 5">BWM-S5</strain>
    </source>
</reference>
<dbReference type="InterPro" id="IPR008963">
    <property type="entry name" value="Purple_acid_Pase-like_N"/>
</dbReference>
<gene>
    <name evidence="4" type="ORF">I6N96_03960</name>
</gene>
<evidence type="ECO:0000256" key="1">
    <source>
        <dbReference type="ARBA" id="ARBA00022729"/>
    </source>
</evidence>
<protein>
    <submittedName>
        <fullName evidence="4">Fibronectin type III domain-containing protein</fullName>
    </submittedName>
</protein>
<sequence>MGIVSVLFSLSVFSFSGDYSAQAVELPIYNLNQALRDDAASTVHLNYRTAEVSSSRDAQPETTIYYYLADESFNLETNKKVSAAATKSSKISYHKADINNLIQGTTYSYRIVDDVTGAVSKEYSFTTKAATNSFSFIAASDANYRTTSSYQNFYGNTLNTAVAKYPESAFIMHTGQANSSLSSEAYWNGYFQQAGSTYENYPLVASTLSTGSSNKAFMLNHNLAASGNDMANSSFVYGDALFLQLNTKLTSTANITSHIKWLGEEVAAKGQNKWKIVSIGDSFYGASSNTSTIKKKLEEAFANLGIHLVIQGNEAAYQRSYPVKNGTVLSDYPSNQTIAAQDGTIYVSPGASGIEQKAGNSSKREWINVASDFSSSGEKKLAEKKMYTNIQVTAEKIEVTALTVDGEQVDFFEINHSATPEREAKELTLYALNNAFGTDAKTTRSISWQTDTTMTFSQPFVEVVPEGSAFTAENWKVYSGTLEKNKQIFTKKATSKVQLDGLTPGTTYQYRVGNIFTNAKTGSKTTYYSSIYSFTTDTEQAEPFTFLHLADSQSSIAGYAPYFGNTLNQALNRFPDASLVIHTGDMVETPNEANFTSFFNAMGTKMSGTAFLPVLGNHEYKTSESFYQSVFNVDSVNGFPLNYSYVYGDVLFFNINSNYDSTANLDKQIAWMRAEAEANGKGKYIVVSFHKSPYGGKWTSSSSSVLGSKNIKAKLVPVMEDLGVNLVLSGHDHNYIRSYPIKNGQPVTNMTDTSVISTSQNGTIYMVSRNSGEKTYKLEDPKAWTDVRWAPTGDITGKDNLPENTVFSAVSVTDSGLKVTVYTAAYQVIDSYMITK</sequence>
<dbReference type="Gene3D" id="2.60.40.380">
    <property type="entry name" value="Purple acid phosphatase-like, N-terminal"/>
    <property type="match status" value="2"/>
</dbReference>
<accession>A0ABS4CFL2</accession>
<evidence type="ECO:0000313" key="5">
    <source>
        <dbReference type="Proteomes" id="UP000673375"/>
    </source>
</evidence>
<keyword evidence="5" id="KW-1185">Reference proteome</keyword>